<accession>A0A9X5C4D2</accession>
<dbReference type="Gene3D" id="3.40.50.300">
    <property type="entry name" value="P-loop containing nucleotide triphosphate hydrolases"/>
    <property type="match status" value="1"/>
</dbReference>
<comment type="caution">
    <text evidence="1">The sequence shown here is derived from an EMBL/GenBank/DDBJ whole genome shotgun (WGS) entry which is preliminary data.</text>
</comment>
<gene>
    <name evidence="1" type="ORF">FMM80_01295</name>
</gene>
<dbReference type="RefSeq" id="WP_004068758.1">
    <property type="nucleotide sequence ID" value="NZ_CASCYM010000134.1"/>
</dbReference>
<protein>
    <submittedName>
        <fullName evidence="1">ATP-binding protein</fullName>
    </submittedName>
</protein>
<dbReference type="Proteomes" id="UP000474104">
    <property type="component" value="Unassembled WGS sequence"/>
</dbReference>
<evidence type="ECO:0000313" key="1">
    <source>
        <dbReference type="EMBL" id="NDO67441.1"/>
    </source>
</evidence>
<dbReference type="Pfam" id="PF14516">
    <property type="entry name" value="AAA_35"/>
    <property type="match status" value="1"/>
</dbReference>
<dbReference type="OrthoDB" id="5486659at2"/>
<dbReference type="EMBL" id="VIRB01000023">
    <property type="protein sequence ID" value="NDO67441.1"/>
    <property type="molecule type" value="Genomic_DNA"/>
</dbReference>
<keyword evidence="1" id="KW-0067">ATP-binding</keyword>
<dbReference type="InterPro" id="IPR027417">
    <property type="entry name" value="P-loop_NTPase"/>
</dbReference>
<dbReference type="AlphaFoldDB" id="A0A9X5C4D2"/>
<reference evidence="1 2" key="1">
    <citation type="submission" date="2019-07" db="EMBL/GenBank/DDBJ databases">
        <title>Draft genome sequences of 15 bacterial species constituting the stable defined intestinal microbiota of the GM15 gnotobiotic mouse model.</title>
        <authorList>
            <person name="Elie C."/>
            <person name="Mathieu A."/>
            <person name="Saliou A."/>
            <person name="Darnaud M."/>
            <person name="Leulier F."/>
            <person name="Tamellini A."/>
        </authorList>
    </citation>
    <scope>NUCLEOTIDE SEQUENCE [LARGE SCALE GENOMIC DNA]</scope>
    <source>
        <strain evidence="2">ASF 502</strain>
    </source>
</reference>
<name>A0A9X5C4D2_9FIRM</name>
<dbReference type="SUPFAM" id="SSF52540">
    <property type="entry name" value="P-loop containing nucleoside triphosphate hydrolases"/>
    <property type="match status" value="1"/>
</dbReference>
<evidence type="ECO:0000313" key="2">
    <source>
        <dbReference type="Proteomes" id="UP000474104"/>
    </source>
</evidence>
<organism evidence="1 2">
    <name type="scientific">Schaedlerella arabinosiphila</name>
    <dbReference type="NCBI Taxonomy" id="2044587"/>
    <lineage>
        <taxon>Bacteria</taxon>
        <taxon>Bacillati</taxon>
        <taxon>Bacillota</taxon>
        <taxon>Clostridia</taxon>
        <taxon>Lachnospirales</taxon>
        <taxon>Lachnospiraceae</taxon>
        <taxon>Schaedlerella</taxon>
    </lineage>
</organism>
<proteinExistence type="predicted"/>
<keyword evidence="1" id="KW-0547">Nucleotide-binding</keyword>
<sequence length="524" mass="61224">MKRFHVTGNCVRDKHYMVDTTEKINTIIEDYIQQGSYFTINQARQYGKTTTLYLLEEKLKETYIVLNLSFESADEYFKSALNLAEGLMMDIGDSLMRQDISPKILEEWNSPVSERFPMRTLGNKISRLCSECPKEIILMIDEVDKSSDNQIFLSFLGMLREKYQKQLAGIDRTFKSVILAGVYDIKNLKLKLHPGEEIKNNSPWNIAADFLVDMSFSSKEIASMLLKYEDDYHTGMDITMISQLLYEYTSGYPYLVSRICQLLDERIAGSCTLPDKKAAWTKEGILEAVRILLKEPNTLFDDMIKHLQEYPKLSEMLKNILFQGRRYTYEANAQVTQLGMMFGFLKERNQAVCVSNRIFETKLYNFFLSEEEADCGDQPDIVKNQFIVCGMLRMELVMKKFYEYFESVFFDADEKFIEEEGRRIFLMFLRPIINGAGNYYIEAQTRDKSRTDVIVDYRGRQFIIELKLWRGKKYHHDGQVQLAGYLEQYHQDRGYLLTFNFNKHKQIGVTESVCDGKQILEVIV</sequence>
<dbReference type="GO" id="GO:0005524">
    <property type="term" value="F:ATP binding"/>
    <property type="evidence" value="ECO:0007669"/>
    <property type="project" value="UniProtKB-KW"/>
</dbReference>